<proteinExistence type="predicted"/>
<name>A0A6F8YJA2_9ACTN</name>
<gene>
    <name evidence="1" type="ORF">Psuf_034260</name>
</gene>
<dbReference type="KEGG" id="psuu:Psuf_034260"/>
<organism evidence="1 2">
    <name type="scientific">Phytohabitans suffuscus</name>
    <dbReference type="NCBI Taxonomy" id="624315"/>
    <lineage>
        <taxon>Bacteria</taxon>
        <taxon>Bacillati</taxon>
        <taxon>Actinomycetota</taxon>
        <taxon>Actinomycetes</taxon>
        <taxon>Micromonosporales</taxon>
        <taxon>Micromonosporaceae</taxon>
    </lineage>
</organism>
<dbReference type="RefSeq" id="WP_232074796.1">
    <property type="nucleotide sequence ID" value="NZ_AP022871.1"/>
</dbReference>
<reference evidence="1 2" key="1">
    <citation type="submission" date="2020-03" db="EMBL/GenBank/DDBJ databases">
        <title>Whole genome shotgun sequence of Phytohabitans suffuscus NBRC 105367.</title>
        <authorList>
            <person name="Komaki H."/>
            <person name="Tamura T."/>
        </authorList>
    </citation>
    <scope>NUCLEOTIDE SEQUENCE [LARGE SCALE GENOMIC DNA]</scope>
    <source>
        <strain evidence="1 2">NBRC 105367</strain>
    </source>
</reference>
<protein>
    <submittedName>
        <fullName evidence="1">Uncharacterized protein</fullName>
    </submittedName>
</protein>
<dbReference type="Proteomes" id="UP000503011">
    <property type="component" value="Chromosome"/>
</dbReference>
<sequence length="50" mass="5314">MHAEVSGGRVTGWLGRGAVAWRAALAPLTPAQRQMFIDTLFAYEAALSAP</sequence>
<dbReference type="AlphaFoldDB" id="A0A6F8YJA2"/>
<keyword evidence="2" id="KW-1185">Reference proteome</keyword>
<dbReference type="EMBL" id="AP022871">
    <property type="protein sequence ID" value="BCB86113.1"/>
    <property type="molecule type" value="Genomic_DNA"/>
</dbReference>
<reference evidence="1 2" key="2">
    <citation type="submission" date="2020-03" db="EMBL/GenBank/DDBJ databases">
        <authorList>
            <person name="Ichikawa N."/>
            <person name="Kimura A."/>
            <person name="Kitahashi Y."/>
            <person name="Uohara A."/>
        </authorList>
    </citation>
    <scope>NUCLEOTIDE SEQUENCE [LARGE SCALE GENOMIC DNA]</scope>
    <source>
        <strain evidence="1 2">NBRC 105367</strain>
    </source>
</reference>
<accession>A0A6F8YJA2</accession>
<evidence type="ECO:0000313" key="2">
    <source>
        <dbReference type="Proteomes" id="UP000503011"/>
    </source>
</evidence>
<evidence type="ECO:0000313" key="1">
    <source>
        <dbReference type="EMBL" id="BCB86113.1"/>
    </source>
</evidence>